<name>A0A0B7MZZ0_9FUNG</name>
<evidence type="ECO:0000256" key="1">
    <source>
        <dbReference type="SAM" id="Phobius"/>
    </source>
</evidence>
<dbReference type="AlphaFoldDB" id="A0A0B7MZZ0"/>
<feature type="transmembrane region" description="Helical" evidence="1">
    <location>
        <begin position="20"/>
        <end position="41"/>
    </location>
</feature>
<keyword evidence="3" id="KW-1185">Reference proteome</keyword>
<reference evidence="2 3" key="1">
    <citation type="submission" date="2014-09" db="EMBL/GenBank/DDBJ databases">
        <authorList>
            <person name="Ellenberger Sabrina"/>
        </authorList>
    </citation>
    <scope>NUCLEOTIDE SEQUENCE [LARGE SCALE GENOMIC DNA]</scope>
    <source>
        <strain evidence="2 3">CBS 412.66</strain>
    </source>
</reference>
<keyword evidence="1" id="KW-0812">Transmembrane</keyword>
<gene>
    <name evidence="2" type="primary">PARPA_02214.1 scaffold 3493</name>
</gene>
<keyword evidence="1" id="KW-1133">Transmembrane helix</keyword>
<sequence>MLFFLTKSPTYRNTVSYTAVVAALAGTVASVFPILNVYGIFRSLPAFPIFYGIYSAFTYVPAIIAFHTLEKKTKISEAGKYSIFLGFVWAAVCILAGLAVTIMAAIYDAQGSVDLAWIERFANGMSFLLLMGWGFIAVNLLLLMAYLRHLNGGSARISFVTYTILNIISAVAFTVLAFSPLVTDYTFFDVYGYLNVFLVDFPTVVAVFIVFYMGHLWMDNDENAVVNEA</sequence>
<dbReference type="OrthoDB" id="2277078at2759"/>
<proteinExistence type="predicted"/>
<dbReference type="Proteomes" id="UP000054107">
    <property type="component" value="Unassembled WGS sequence"/>
</dbReference>
<protein>
    <submittedName>
        <fullName evidence="2">Uncharacterized protein</fullName>
    </submittedName>
</protein>
<evidence type="ECO:0000313" key="2">
    <source>
        <dbReference type="EMBL" id="CEP08825.1"/>
    </source>
</evidence>
<dbReference type="EMBL" id="LN720399">
    <property type="protein sequence ID" value="CEP08825.1"/>
    <property type="molecule type" value="Genomic_DNA"/>
</dbReference>
<feature type="transmembrane region" description="Helical" evidence="1">
    <location>
        <begin position="127"/>
        <end position="147"/>
    </location>
</feature>
<accession>A0A0B7MZZ0</accession>
<keyword evidence="1" id="KW-0472">Membrane</keyword>
<feature type="transmembrane region" description="Helical" evidence="1">
    <location>
        <begin position="190"/>
        <end position="213"/>
    </location>
</feature>
<organism evidence="2 3">
    <name type="scientific">Parasitella parasitica</name>
    <dbReference type="NCBI Taxonomy" id="35722"/>
    <lineage>
        <taxon>Eukaryota</taxon>
        <taxon>Fungi</taxon>
        <taxon>Fungi incertae sedis</taxon>
        <taxon>Mucoromycota</taxon>
        <taxon>Mucoromycotina</taxon>
        <taxon>Mucoromycetes</taxon>
        <taxon>Mucorales</taxon>
        <taxon>Mucorineae</taxon>
        <taxon>Mucoraceae</taxon>
        <taxon>Parasitella</taxon>
    </lineage>
</organism>
<feature type="transmembrane region" description="Helical" evidence="1">
    <location>
        <begin position="159"/>
        <end position="178"/>
    </location>
</feature>
<feature type="transmembrane region" description="Helical" evidence="1">
    <location>
        <begin position="47"/>
        <end position="69"/>
    </location>
</feature>
<feature type="transmembrane region" description="Helical" evidence="1">
    <location>
        <begin position="81"/>
        <end position="107"/>
    </location>
</feature>
<evidence type="ECO:0000313" key="3">
    <source>
        <dbReference type="Proteomes" id="UP000054107"/>
    </source>
</evidence>